<keyword evidence="2 3" id="KW-0040">ANK repeat</keyword>
<dbReference type="Proteomes" id="UP000617628">
    <property type="component" value="Unassembled WGS sequence"/>
</dbReference>
<evidence type="ECO:0000259" key="5">
    <source>
        <dbReference type="Pfam" id="PF07635"/>
    </source>
</evidence>
<dbReference type="InterPro" id="IPR008930">
    <property type="entry name" value="Terpenoid_cyclase/PrenylTrfase"/>
</dbReference>
<sequence>MSSKPLATLSILTCLILNVSSASVIKAIRDGDYSLARALVDSRTNINARDEFGNTALHWAALNQQPQLIKTLLKSGSKVDPQNNSKATPLIYAVGNAKAVRLLLEHGANPNHQTDFGTTPILAAVENAQSNEVIKLLLEQGADPLLTPERSPLDAAASNGDLESVRLLLASGVPATNVIDPAWRGYADIVKTLLDAGADINAPDQFSGNALNAALYGQKPEMAKFLIEQGVDLTTRAPRGPDETPTLLWAAYNIAGDSSVAELMLHKGADPNISSALGETALDWARLRNNKDLEKVLLNAGAEPGTKKKKKKQIPNNQIPSDSHKRDTYIRKSITNGIDILQRTSDGYLNAGIVQKQQCVSCHQQTLPAIAFGAAMERGFELDKTSIARQVQDQVIYWSNHNRIAKAYEMIAPQPNPSVVVGYGLLGLSALGYPKDRLIDSMARHLANKQTLNGSWAADDVRPPMEGGPIVGTALGVWAMKEWPIAGFRNGMNEIYKRAGTYLHQAQADDVNQQAFQLLGLGISGEKPKKLRKRVNELLEKQNVDGGWAQLEEWPSDSWATGVTLYALHEAGGIPTTHEAYQRGIRFLLRTQFADGSWYVRSRSWPFQPHFESGFPHGKDQWISTGGTAWAILALLLTQEKVNTIGTIDWTSIEVPENYSKSRPTTVVANKANRNGPNVSFNTDIQPILERSCYGCHSSKAEKLKGGFDVEKRDNFLEGGQSFEPVAIIGQAEESDLIWMISDQIEDLEMPPLSKREKYPPLSQAEVDAFKAWINQGLPWGVSLKTADLN</sequence>
<dbReference type="InterPro" id="IPR002110">
    <property type="entry name" value="Ankyrin_rpt"/>
</dbReference>
<dbReference type="RefSeq" id="WP_378924105.1">
    <property type="nucleotide sequence ID" value="NZ_JBHLTO010000006.1"/>
</dbReference>
<name>A0A934S4F0_9BACT</name>
<dbReference type="PANTHER" id="PTHR24198:SF165">
    <property type="entry name" value="ANKYRIN REPEAT-CONTAINING PROTEIN-RELATED"/>
    <property type="match status" value="1"/>
</dbReference>
<feature type="domain" description="Cytochrome C Planctomycete-type" evidence="5">
    <location>
        <begin position="693"/>
        <end position="752"/>
    </location>
</feature>
<dbReference type="Gene3D" id="1.50.10.20">
    <property type="match status" value="1"/>
</dbReference>
<feature type="region of interest" description="Disordered" evidence="4">
    <location>
        <begin position="299"/>
        <end position="328"/>
    </location>
</feature>
<dbReference type="AlphaFoldDB" id="A0A934S4F0"/>
<reference evidence="6" key="1">
    <citation type="submission" date="2021-01" db="EMBL/GenBank/DDBJ databases">
        <title>Modified the classification status of verrucomicrobia.</title>
        <authorList>
            <person name="Feng X."/>
        </authorList>
    </citation>
    <scope>NUCLEOTIDE SEQUENCE</scope>
    <source>
        <strain evidence="6">KCTC 13126</strain>
    </source>
</reference>
<dbReference type="InterPro" id="IPR011429">
    <property type="entry name" value="Cyt_c_Planctomycete-type"/>
</dbReference>
<organism evidence="6 7">
    <name type="scientific">Pelagicoccus mobilis</name>
    <dbReference type="NCBI Taxonomy" id="415221"/>
    <lineage>
        <taxon>Bacteria</taxon>
        <taxon>Pseudomonadati</taxon>
        <taxon>Verrucomicrobiota</taxon>
        <taxon>Opitutia</taxon>
        <taxon>Puniceicoccales</taxon>
        <taxon>Pelagicoccaceae</taxon>
        <taxon>Pelagicoccus</taxon>
    </lineage>
</organism>
<dbReference type="SUPFAM" id="SSF48403">
    <property type="entry name" value="Ankyrin repeat"/>
    <property type="match status" value="1"/>
</dbReference>
<evidence type="ECO:0000313" key="6">
    <source>
        <dbReference type="EMBL" id="MBK1878823.1"/>
    </source>
</evidence>
<dbReference type="Pfam" id="PF12796">
    <property type="entry name" value="Ank_2"/>
    <property type="match status" value="2"/>
</dbReference>
<accession>A0A934S4F0</accession>
<protein>
    <submittedName>
        <fullName evidence="6">Ankyrin repeat domain-containing protein</fullName>
    </submittedName>
</protein>
<feature type="repeat" description="ANK" evidence="3">
    <location>
        <begin position="52"/>
        <end position="84"/>
    </location>
</feature>
<dbReference type="PANTHER" id="PTHR24198">
    <property type="entry name" value="ANKYRIN REPEAT AND PROTEIN KINASE DOMAIN-CONTAINING PROTEIN"/>
    <property type="match status" value="1"/>
</dbReference>
<keyword evidence="7" id="KW-1185">Reference proteome</keyword>
<dbReference type="PRINTS" id="PR01415">
    <property type="entry name" value="ANKYRIN"/>
</dbReference>
<evidence type="ECO:0000256" key="3">
    <source>
        <dbReference type="PROSITE-ProRule" id="PRU00023"/>
    </source>
</evidence>
<proteinExistence type="predicted"/>
<dbReference type="SUPFAM" id="SSF48239">
    <property type="entry name" value="Terpenoid cyclases/Protein prenyltransferases"/>
    <property type="match status" value="1"/>
</dbReference>
<feature type="repeat" description="ANK" evidence="3">
    <location>
        <begin position="116"/>
        <end position="149"/>
    </location>
</feature>
<evidence type="ECO:0000313" key="7">
    <source>
        <dbReference type="Proteomes" id="UP000617628"/>
    </source>
</evidence>
<dbReference type="EMBL" id="JAENIL010000036">
    <property type="protein sequence ID" value="MBK1878823.1"/>
    <property type="molecule type" value="Genomic_DNA"/>
</dbReference>
<evidence type="ECO:0000256" key="2">
    <source>
        <dbReference type="ARBA" id="ARBA00023043"/>
    </source>
</evidence>
<dbReference type="PROSITE" id="PS50088">
    <property type="entry name" value="ANK_REPEAT"/>
    <property type="match status" value="3"/>
</dbReference>
<dbReference type="Gene3D" id="1.25.40.20">
    <property type="entry name" value="Ankyrin repeat-containing domain"/>
    <property type="match status" value="2"/>
</dbReference>
<comment type="caution">
    <text evidence="6">The sequence shown here is derived from an EMBL/GenBank/DDBJ whole genome shotgun (WGS) entry which is preliminary data.</text>
</comment>
<gene>
    <name evidence="6" type="ORF">JIN87_18215</name>
</gene>
<evidence type="ECO:0000256" key="4">
    <source>
        <dbReference type="SAM" id="MobiDB-lite"/>
    </source>
</evidence>
<dbReference type="Pfam" id="PF00023">
    <property type="entry name" value="Ank"/>
    <property type="match status" value="2"/>
</dbReference>
<feature type="repeat" description="ANK" evidence="3">
    <location>
        <begin position="185"/>
        <end position="205"/>
    </location>
</feature>
<dbReference type="PROSITE" id="PS50297">
    <property type="entry name" value="ANK_REP_REGION"/>
    <property type="match status" value="2"/>
</dbReference>
<dbReference type="InterPro" id="IPR036770">
    <property type="entry name" value="Ankyrin_rpt-contain_sf"/>
</dbReference>
<evidence type="ECO:0000256" key="1">
    <source>
        <dbReference type="ARBA" id="ARBA00022737"/>
    </source>
</evidence>
<keyword evidence="1" id="KW-0677">Repeat</keyword>
<dbReference type="SMART" id="SM00248">
    <property type="entry name" value="ANK"/>
    <property type="match status" value="9"/>
</dbReference>
<dbReference type="Pfam" id="PF07635">
    <property type="entry name" value="PSCyt1"/>
    <property type="match status" value="1"/>
</dbReference>